<evidence type="ECO:0000313" key="3">
    <source>
        <dbReference type="Proteomes" id="UP000194127"/>
    </source>
</evidence>
<accession>A0A1X6N492</accession>
<proteinExistence type="predicted"/>
<evidence type="ECO:0000256" key="1">
    <source>
        <dbReference type="SAM" id="MobiDB-lite"/>
    </source>
</evidence>
<feature type="region of interest" description="Disordered" evidence="1">
    <location>
        <begin position="1"/>
        <end position="64"/>
    </location>
</feature>
<keyword evidence="3" id="KW-1185">Reference proteome</keyword>
<name>A0A1X6N492_9APHY</name>
<feature type="compositionally biased region" description="Polar residues" evidence="1">
    <location>
        <begin position="1"/>
        <end position="12"/>
    </location>
</feature>
<dbReference type="Proteomes" id="UP000194127">
    <property type="component" value="Unassembled WGS sequence"/>
</dbReference>
<feature type="compositionally biased region" description="Polar residues" evidence="1">
    <location>
        <begin position="44"/>
        <end position="63"/>
    </location>
</feature>
<dbReference type="OrthoDB" id="412109at2759"/>
<dbReference type="GeneID" id="36323765"/>
<dbReference type="AlphaFoldDB" id="A0A1X6N492"/>
<protein>
    <submittedName>
        <fullName evidence="2">Uncharacterized protein</fullName>
    </submittedName>
</protein>
<reference evidence="2 3" key="1">
    <citation type="submission" date="2017-04" db="EMBL/GenBank/DDBJ databases">
        <title>Genome Sequence of the Model Brown-Rot Fungus Postia placenta SB12.</title>
        <authorList>
            <consortium name="DOE Joint Genome Institute"/>
            <person name="Gaskell J."/>
            <person name="Kersten P."/>
            <person name="Larrondo L.F."/>
            <person name="Canessa P."/>
            <person name="Martinez D."/>
            <person name="Hibbett D."/>
            <person name="Schmoll M."/>
            <person name="Kubicek C.P."/>
            <person name="Martinez A.T."/>
            <person name="Yadav J."/>
            <person name="Master E."/>
            <person name="Magnuson J.K."/>
            <person name="James T."/>
            <person name="Yaver D."/>
            <person name="Berka R."/>
            <person name="Labutti K."/>
            <person name="Lipzen A."/>
            <person name="Aerts A."/>
            <person name="Barry K."/>
            <person name="Henrissat B."/>
            <person name="Blanchette R."/>
            <person name="Grigoriev I."/>
            <person name="Cullen D."/>
        </authorList>
    </citation>
    <scope>NUCLEOTIDE SEQUENCE [LARGE SCALE GENOMIC DNA]</scope>
    <source>
        <strain evidence="2 3">MAD-698-R-SB12</strain>
    </source>
</reference>
<organism evidence="2 3">
    <name type="scientific">Postia placenta MAD-698-R-SB12</name>
    <dbReference type="NCBI Taxonomy" id="670580"/>
    <lineage>
        <taxon>Eukaryota</taxon>
        <taxon>Fungi</taxon>
        <taxon>Dikarya</taxon>
        <taxon>Basidiomycota</taxon>
        <taxon>Agaricomycotina</taxon>
        <taxon>Agaricomycetes</taxon>
        <taxon>Polyporales</taxon>
        <taxon>Adustoporiaceae</taxon>
        <taxon>Rhodonia</taxon>
    </lineage>
</organism>
<sequence>MGSPTHNESIMNVASAAATPMTRPKATPENRDDTLMLQLAPPRTTAQHTPQTAPSTSTGSHSTVKAPMRWAHGVRFNGPLDEEDKHFIRQLEKIEASKANRVAFARARSTMERGAALGTLNAEQAAGWKSAAARQRQFQEETTRRARREKERLTKVFSTYNYKWMQLESLAPCKPFSFEFVNFPWPVLEPVVTREDITEERVREFILHPLWMPGQSNAAKLELALEKWTKKIPRIAFEPEETYSIIESQDDVVHILSHMTL</sequence>
<dbReference type="RefSeq" id="XP_024340056.1">
    <property type="nucleotide sequence ID" value="XM_024478815.1"/>
</dbReference>
<dbReference type="EMBL" id="KZ110595">
    <property type="protein sequence ID" value="OSX63262.1"/>
    <property type="molecule type" value="Genomic_DNA"/>
</dbReference>
<gene>
    <name evidence="2" type="ORF">POSPLADRAFT_1045641</name>
</gene>
<evidence type="ECO:0000313" key="2">
    <source>
        <dbReference type="EMBL" id="OSX63262.1"/>
    </source>
</evidence>